<accession>A0ABR7WX84</accession>
<gene>
    <name evidence="1" type="ORF">IDJ77_23920</name>
</gene>
<protein>
    <submittedName>
        <fullName evidence="1">Uncharacterized protein</fullName>
    </submittedName>
</protein>
<sequence length="74" mass="8179">MKGGIKVKGKRLKQKGRSDIGKRLGDAFGPAYRQAGRAIRSNSSFRAADRSSAPFRGFHCYPYRRAGFTNSISL</sequence>
<evidence type="ECO:0000313" key="1">
    <source>
        <dbReference type="EMBL" id="MBD1366879.1"/>
    </source>
</evidence>
<dbReference type="RefSeq" id="WP_191191516.1">
    <property type="nucleotide sequence ID" value="NZ_JACWMY010000015.1"/>
</dbReference>
<comment type="caution">
    <text evidence="1">The sequence shown here is derived from an EMBL/GenBank/DDBJ whole genome shotgun (WGS) entry which is preliminary data.</text>
</comment>
<keyword evidence="2" id="KW-1185">Reference proteome</keyword>
<dbReference type="Proteomes" id="UP000606600">
    <property type="component" value="Unassembled WGS sequence"/>
</dbReference>
<organism evidence="1 2">
    <name type="scientific">Mucilaginibacter pankratovii</name>
    <dbReference type="NCBI Taxonomy" id="2772110"/>
    <lineage>
        <taxon>Bacteria</taxon>
        <taxon>Pseudomonadati</taxon>
        <taxon>Bacteroidota</taxon>
        <taxon>Sphingobacteriia</taxon>
        <taxon>Sphingobacteriales</taxon>
        <taxon>Sphingobacteriaceae</taxon>
        <taxon>Mucilaginibacter</taxon>
    </lineage>
</organism>
<dbReference type="EMBL" id="JACWMY010000015">
    <property type="protein sequence ID" value="MBD1366879.1"/>
    <property type="molecule type" value="Genomic_DNA"/>
</dbReference>
<evidence type="ECO:0000313" key="2">
    <source>
        <dbReference type="Proteomes" id="UP000606600"/>
    </source>
</evidence>
<reference evidence="1 2" key="1">
    <citation type="submission" date="2020-09" db="EMBL/GenBank/DDBJ databases">
        <title>Novel species of Mucilaginibacter isolated from a glacier on the Tibetan Plateau.</title>
        <authorList>
            <person name="Liu Q."/>
            <person name="Xin Y.-H."/>
        </authorList>
    </citation>
    <scope>NUCLEOTIDE SEQUENCE [LARGE SCALE GENOMIC DNA]</scope>
    <source>
        <strain evidence="1 2">ZT4R22</strain>
    </source>
</reference>
<name>A0ABR7WX84_9SPHI</name>
<proteinExistence type="predicted"/>